<dbReference type="PROSITE" id="PS50157">
    <property type="entry name" value="ZINC_FINGER_C2H2_2"/>
    <property type="match status" value="1"/>
</dbReference>
<dbReference type="InterPro" id="IPR036397">
    <property type="entry name" value="RNaseH_sf"/>
</dbReference>
<dbReference type="Gene3D" id="3.30.420.10">
    <property type="entry name" value="Ribonuclease H-like superfamily/Ribonuclease H"/>
    <property type="match status" value="1"/>
</dbReference>
<dbReference type="Gene3D" id="3.30.160.60">
    <property type="entry name" value="Classic Zinc Finger"/>
    <property type="match status" value="1"/>
</dbReference>
<evidence type="ECO:0000256" key="1">
    <source>
        <dbReference type="PROSITE-ProRule" id="PRU00042"/>
    </source>
</evidence>
<dbReference type="GO" id="GO:0003676">
    <property type="term" value="F:nucleic acid binding"/>
    <property type="evidence" value="ECO:0007669"/>
    <property type="project" value="InterPro"/>
</dbReference>
<dbReference type="PANTHER" id="PTHR47027">
    <property type="entry name" value="REVERSE TRANSCRIPTASE DOMAIN-CONTAINING PROTEIN"/>
    <property type="match status" value="1"/>
</dbReference>
<feature type="region of interest" description="Disordered" evidence="2">
    <location>
        <begin position="135"/>
        <end position="173"/>
    </location>
</feature>
<dbReference type="SUPFAM" id="SSF53098">
    <property type="entry name" value="Ribonuclease H-like"/>
    <property type="match status" value="1"/>
</dbReference>
<dbReference type="SUPFAM" id="SSF56219">
    <property type="entry name" value="DNase I-like"/>
    <property type="match status" value="1"/>
</dbReference>
<keyword evidence="1" id="KW-0862">Zinc</keyword>
<reference evidence="6" key="1">
    <citation type="submission" date="2022-10" db="EMBL/GenBank/DDBJ databases">
        <authorList>
            <person name="Chen Y."/>
            <person name="Dougan E. K."/>
            <person name="Chan C."/>
            <person name="Rhodes N."/>
            <person name="Thang M."/>
        </authorList>
    </citation>
    <scope>NUCLEOTIDE SEQUENCE</scope>
</reference>
<accession>A0A9P1D804</accession>
<dbReference type="PROSITE" id="PS00028">
    <property type="entry name" value="ZINC_FINGER_C2H2_1"/>
    <property type="match status" value="1"/>
</dbReference>
<keyword evidence="3" id="KW-0732">Signal</keyword>
<feature type="domain" description="RNase H type-1" evidence="5">
    <location>
        <begin position="1344"/>
        <end position="1492"/>
    </location>
</feature>
<feature type="chain" id="PRO_5043271085" evidence="3">
    <location>
        <begin position="25"/>
        <end position="3266"/>
    </location>
</feature>
<gene>
    <name evidence="6" type="ORF">C1SCF055_LOCUS30675</name>
</gene>
<dbReference type="InterPro" id="IPR012337">
    <property type="entry name" value="RNaseH-like_sf"/>
</dbReference>
<dbReference type="CDD" id="cd06222">
    <property type="entry name" value="RNase_H_like"/>
    <property type="match status" value="1"/>
</dbReference>
<name>A0A9P1D804_9DINO</name>
<dbReference type="EMBL" id="CAMXCT010003524">
    <property type="protein sequence ID" value="CAI4004911.1"/>
    <property type="molecule type" value="Genomic_DNA"/>
</dbReference>
<evidence type="ECO:0000259" key="5">
    <source>
        <dbReference type="PROSITE" id="PS50879"/>
    </source>
</evidence>
<reference evidence="7" key="2">
    <citation type="submission" date="2024-04" db="EMBL/GenBank/DDBJ databases">
        <authorList>
            <person name="Chen Y."/>
            <person name="Shah S."/>
            <person name="Dougan E. K."/>
            <person name="Thang M."/>
            <person name="Chan C."/>
        </authorList>
    </citation>
    <scope>NUCLEOTIDE SEQUENCE [LARGE SCALE GENOMIC DNA]</scope>
</reference>
<dbReference type="InterPro" id="IPR013087">
    <property type="entry name" value="Znf_C2H2_type"/>
</dbReference>
<evidence type="ECO:0000313" key="6">
    <source>
        <dbReference type="EMBL" id="CAI4004911.1"/>
    </source>
</evidence>
<evidence type="ECO:0000313" key="8">
    <source>
        <dbReference type="EMBL" id="CAL4792223.1"/>
    </source>
</evidence>
<protein>
    <submittedName>
        <fullName evidence="8">RNase H type-1 domain-containing protein</fullName>
    </submittedName>
</protein>
<evidence type="ECO:0000256" key="3">
    <source>
        <dbReference type="SAM" id="SignalP"/>
    </source>
</evidence>
<dbReference type="PANTHER" id="PTHR47027:SF20">
    <property type="entry name" value="REVERSE TRANSCRIPTASE-LIKE PROTEIN WITH RNA-DIRECTED DNA POLYMERASE DOMAIN"/>
    <property type="match status" value="1"/>
</dbReference>
<dbReference type="EMBL" id="CAMXCT020003524">
    <property type="protein sequence ID" value="CAL1158286.1"/>
    <property type="molecule type" value="Genomic_DNA"/>
</dbReference>
<dbReference type="EMBL" id="CAMXCT030003524">
    <property type="protein sequence ID" value="CAL4792223.1"/>
    <property type="molecule type" value="Genomic_DNA"/>
</dbReference>
<evidence type="ECO:0000256" key="2">
    <source>
        <dbReference type="SAM" id="MobiDB-lite"/>
    </source>
</evidence>
<evidence type="ECO:0000313" key="9">
    <source>
        <dbReference type="Proteomes" id="UP001152797"/>
    </source>
</evidence>
<keyword evidence="1" id="KW-0863">Zinc-finger</keyword>
<comment type="caution">
    <text evidence="6">The sequence shown here is derived from an EMBL/GenBank/DDBJ whole genome shotgun (WGS) entry which is preliminary data.</text>
</comment>
<feature type="domain" description="C2H2-type" evidence="4">
    <location>
        <begin position="2671"/>
        <end position="2699"/>
    </location>
</feature>
<dbReference type="InterPro" id="IPR036691">
    <property type="entry name" value="Endo/exonu/phosph_ase_sf"/>
</dbReference>
<feature type="signal peptide" evidence="3">
    <location>
        <begin position="1"/>
        <end position="24"/>
    </location>
</feature>
<dbReference type="OrthoDB" id="8063258at2759"/>
<dbReference type="Proteomes" id="UP001152797">
    <property type="component" value="Unassembled WGS sequence"/>
</dbReference>
<dbReference type="PROSITE" id="PS50879">
    <property type="entry name" value="RNASE_H_1"/>
    <property type="match status" value="1"/>
</dbReference>
<dbReference type="InterPro" id="IPR002156">
    <property type="entry name" value="RNaseH_domain"/>
</dbReference>
<proteinExistence type="predicted"/>
<dbReference type="GO" id="GO:0008270">
    <property type="term" value="F:zinc ion binding"/>
    <property type="evidence" value="ECO:0007669"/>
    <property type="project" value="UniProtKB-KW"/>
</dbReference>
<evidence type="ECO:0000259" key="4">
    <source>
        <dbReference type="PROSITE" id="PS50157"/>
    </source>
</evidence>
<dbReference type="Pfam" id="PF00075">
    <property type="entry name" value="RNase_H"/>
    <property type="match status" value="1"/>
</dbReference>
<organism evidence="6">
    <name type="scientific">Cladocopium goreaui</name>
    <dbReference type="NCBI Taxonomy" id="2562237"/>
    <lineage>
        <taxon>Eukaryota</taxon>
        <taxon>Sar</taxon>
        <taxon>Alveolata</taxon>
        <taxon>Dinophyceae</taxon>
        <taxon>Suessiales</taxon>
        <taxon>Symbiodiniaceae</taxon>
        <taxon>Cladocopium</taxon>
    </lineage>
</organism>
<dbReference type="GO" id="GO:0004523">
    <property type="term" value="F:RNA-DNA hybrid ribonuclease activity"/>
    <property type="evidence" value="ECO:0007669"/>
    <property type="project" value="InterPro"/>
</dbReference>
<keyword evidence="1" id="KW-0479">Metal-binding</keyword>
<sequence length="3266" mass="368769">MNFFLVFCAVIFLLQNDYLHVAQALAQTACIGTQAVVPVQNKSGESECLAIASDLVHFAATPFSRPCISCQDPTRDGESFATMALHVVQKRHQGQLLQLWLLWSPLDGMPGPNTEISKVASVTKESAEVFTMDLRRRLPRKSPARTPHAPKDTKKKKNAARAHPPAEPEWEYAQQKDVGDNTVDPQPSNAVEQQLKELASAVKQMDQPLTPDVQRALANAQKVVVVDPTIQLQSAAAKLRNARDHLLQARRARQSMHNSWAKFIAEAVQRWNQHTEDFEARDAEHVSAIQEALEKYQSAQETMEKSKEAVSASDISIVENVEPTDEELMADVTPSIQDDLRAMVQSFDKIRARQDEALEGISTAVCSAQWTHSGLEEVNFTTPWAAIERAADQCLDVFGLKECSRLLEGSNGLFTDLRASSSASHSISKKVTFTNQIELLYGSEDGVLSSIFMTQDSLREWEEKPWTLHADPLISVVEPLSPVAVLIPTGGMRTDVVFGAPSQSEHAAGFCAQQNASSTTPEAAAAYQPSDLARFDMDQTWLLQLRIAWREFAAEAHQGEGRTLPVVSWYLHHQDETHCRQPRSLELDRMDHLWLADLRELWADHIHDGEALHITYVQPLPPRDDAQPFAPHVILTQGLVPDRIGVVMTVRFIQDHHVHLLQEAVSSPRWMCGRRAVDLLHVNQLIQDRRWVARSGILWFDEHELEEIAEGLSINIDIRVPTPDFDETSFAAWTRGNFPPDQPLFDLPQAVQQHEAFQDDASEADSSPDDASHSGVDWRFTHVYRTRHRVYHGHLPWDNAFEFQGRVSHLTGVAEDDIAYCHHVEHRPSDLEAAHTEVLLMQSVADLAIGSVHRLVLVDIEFHEHWPATDISTSRRCLSLPHLSQRRTLMRLLGLDIYCERQRTKCLMWLNHKLIPVQQYRSFHLEHGDYLRVAIPPLTTAEPKVSTRTCVSMSRQRRHRNRPRAVHLRRQPHHEVGMTDVDELDLGLHDDMTAMIQFDTGVLTTFPQPVNALLASETAELVQATGISSKCNEPMDKLDDDTPERVQEARFQALQADPLQAQLARQPPFVTELFQIVLQRMQPAGLVHENAIFVETWFSDHERRPHSGLGRVVRLEADFRTWYTAIVMAWEDHIDPFHDLACYIANPQPNGGDPDVLLHIVLVQNARPHMVSTLVAVSNPEEDPWHPRLLCLMLTRTHLHHDLLELVDVDRRCGDGIPSILCRIWWHDQEITPTWVTPIPHGATMLFSIQPEGPGIASAPEVEDEDTSSTLQTLTTKRIVQLEHVVAPPADPVWVKVDCAKVLFLRRQLLEWPQVQPTYEWSDVAWRAATLQALQSLKTWTHEHPLGFTFFTDGSASRQSPTATAAAVLIVATVDGDRWGGYVTAGSLGEPTAPRAEATALMLAIRWCCQLQVQQGFSSTWVEFAFDCQTVAGVAQGQLGSQHNSDLLVPVRALLHWLELFNSVPFTWTHLRGHTGHPWNEAADTLCHHARLSGATVADMSMFQQQCGFDDRDFTPVQWLWLLEQSVRGDVTAPPLKDLQWHFNIAQPLSSQPDVTQQPISRRRDVQPDGPRHAKLIKLQFATANVLTLFPGQSYASQYMSARAESLNQQFHDCGFHFVGLQETRSRQEGHIRLPHYHVLSAPATQRGVGGVQLWIHHKIAFQDIVLQVETHHLHILHATAQRLVVRFQCQGMRLLLVVLHAPVDQDEEHLQSFWRATTHAIPKRYRSWSLFVLADANSRLGSVQSDAVGDWQSEEENIKGQHFHQWLLEHSLFVPQTLSTCHIGPSATWTHATGTTARLDYIACPQELGDAGIETWVEERIDLSLQREDHACVCAQIPVVFHASSPPQRTQRSPLADDFVPPSWNTDVHTHAAALQTWLSQRQHPQVVKRKQHLTSDTFQLIQAKRYHRQSLARLRRHRRHAMLRQIFLSWKEQQAPHDDFGPWLRACDLQEARHLGAFQDLAVRVVAAVRQDDCAFYEELAQHAGSESQKSARHLWQAIRFALPKWRAKQRSNLRCAGPTVPEKAAHYNQLEAGELVPFDLLLRKCWTSQFEAMSEAPLQIPLQELPTRASVEHLCAKQNVAKASGLDTVSPRLVREHGITLAPALTALFLKIWTTGAEPWQWKGGLIHTIGKKHKSPHIEDMRGIALLDVTGKLSHALLRAQMIPALQRVRAPLQLGGFAKQTTTFATHYLRAFEQLASTQRMSSCVIFLDIKSAFHSLVREIIFDINLPLPPRLAEVLHAAGCDPEVVTRRCQSDRFSGHLSPVLVRLLSDAHTHTWYTLASSDEIHHTHRGSRPGSPLADAAYNALMTAVISDLQLALDTHPPLQKAHAQFGLSPSIVAWIDDLALPLVFQSANDVRPVTSDVMHLVEKVCRSFGLSLNMKRGKTEAVVAFRGDTAPAQRRECFGECQGVLCASLPCGVLRCVPRYEHLGTLFTAEGAIEAEVAHRLSKATHAFHQVRRSILTNRHITITTRLKLFEGLIIPVLLHGAGNWPLLSSRTLQKLNGAYFKWIRTIVRNGFWAPDMLSDQHLLMHWRLPSISLRLAKMRLLYAFHLVQDCPSLIVDVVTAASTHALSWIPALRHALSWLAGMDSTISLDDPKHVGVEDIFAWLTTNRVSGPKLVRRLFHRALQQGHMVHRVVQAHWRLQHCFKQSDPVHGRAPGDVLAHECRLCAKQFGTLNQLQVHLWIAHEVISPERQMMRSTTCDACHRCFWTSQRLQQHLRFSRQRKNGCYEQLTWRRFPAMTAPAIDELPAEARFHRQPVMVVDTAPTQAEVDITSRADADRVLQQCWEAEGLPEEIDLPFRDRMFAEFDAVLHAWQQPSGDMVEQIFFDLVHLADGAQFADDQGVVGEWVFCLWILDFFRCSRFPGLKAEGFQRLDSALQQFLVDSHIGRLVSWQRRMDLAYQPLEFDSPQMPLHKALEPIVDPCNMQIHFLANVFEGDLMFPPSGKVPLCRVNDRTVIVILHLFSGRHRIGDCHWWVRAIADKILPEYPVLLISVDTAIDTTFGDLSNGSNYELILGMARKGAVAGSLTGPPCETFSAARNLQLDHQRGPRPLRTALTPWCLQERTCRELQQCDTGTELLMNSLLLETTIVCEGGGTIMEHPAEPNDEDKVSVWRLACHEQWCMKLPQACQHRIEQWLFGARGIKPTNLRAINLGEPCIVGRALLSGAEMWRVKPSQGLKGKDAAGQYRTAQAKEYPSALCRSMVVAILSGLRERIHKDGVRDAALLSDSETRWLEHMRRQSEVLARSSFLPDYQRA</sequence>
<evidence type="ECO:0000313" key="7">
    <source>
        <dbReference type="EMBL" id="CAL1158286.1"/>
    </source>
</evidence>
<dbReference type="InterPro" id="IPR044730">
    <property type="entry name" value="RNase_H-like_dom_plant"/>
</dbReference>
<dbReference type="Gene3D" id="3.60.10.10">
    <property type="entry name" value="Endonuclease/exonuclease/phosphatase"/>
    <property type="match status" value="1"/>
</dbReference>
<keyword evidence="9" id="KW-1185">Reference proteome</keyword>